<comment type="caution">
    <text evidence="3">The sequence shown here is derived from an EMBL/GenBank/DDBJ whole genome shotgun (WGS) entry which is preliminary data.</text>
</comment>
<feature type="chain" id="PRO_5047439838" evidence="2">
    <location>
        <begin position="21"/>
        <end position="106"/>
    </location>
</feature>
<dbReference type="RefSeq" id="WP_284322417.1">
    <property type="nucleotide sequence ID" value="NZ_BSOB01000046.1"/>
</dbReference>
<gene>
    <name evidence="3" type="ORF">GCM10007901_36920</name>
</gene>
<feature type="compositionally biased region" description="Low complexity" evidence="1">
    <location>
        <begin position="22"/>
        <end position="36"/>
    </location>
</feature>
<evidence type="ECO:0000313" key="3">
    <source>
        <dbReference type="EMBL" id="GLQ94740.1"/>
    </source>
</evidence>
<organism evidence="3 4">
    <name type="scientific">Dyella acidisoli</name>
    <dbReference type="NCBI Taxonomy" id="1867834"/>
    <lineage>
        <taxon>Bacteria</taxon>
        <taxon>Pseudomonadati</taxon>
        <taxon>Pseudomonadota</taxon>
        <taxon>Gammaproteobacteria</taxon>
        <taxon>Lysobacterales</taxon>
        <taxon>Rhodanobacteraceae</taxon>
        <taxon>Dyella</taxon>
    </lineage>
</organism>
<sequence length="106" mass="10896">MFKRVICAALAAGMVTVAFAAPQSAPQADQQASAPAKTVPRSPLKPGDRNCIRDTGSLIKAKPGECLPVAGRSYSKQDIDATGETQLGPALERLDPAVTIRGGGGH</sequence>
<feature type="region of interest" description="Disordered" evidence="1">
    <location>
        <begin position="22"/>
        <end position="55"/>
    </location>
</feature>
<keyword evidence="4" id="KW-1185">Reference proteome</keyword>
<evidence type="ECO:0000256" key="2">
    <source>
        <dbReference type="SAM" id="SignalP"/>
    </source>
</evidence>
<reference evidence="4" key="1">
    <citation type="journal article" date="2019" name="Int. J. Syst. Evol. Microbiol.">
        <title>The Global Catalogue of Microorganisms (GCM) 10K type strain sequencing project: providing services to taxonomists for standard genome sequencing and annotation.</title>
        <authorList>
            <consortium name="The Broad Institute Genomics Platform"/>
            <consortium name="The Broad Institute Genome Sequencing Center for Infectious Disease"/>
            <person name="Wu L."/>
            <person name="Ma J."/>
        </authorList>
    </citation>
    <scope>NUCLEOTIDE SEQUENCE [LARGE SCALE GENOMIC DNA]</scope>
    <source>
        <strain evidence="4">NBRC 111980</strain>
    </source>
</reference>
<evidence type="ECO:0000313" key="4">
    <source>
        <dbReference type="Proteomes" id="UP001156670"/>
    </source>
</evidence>
<name>A0ABQ5XWH1_9GAMM</name>
<dbReference type="EMBL" id="BSOB01000046">
    <property type="protein sequence ID" value="GLQ94740.1"/>
    <property type="molecule type" value="Genomic_DNA"/>
</dbReference>
<dbReference type="Proteomes" id="UP001156670">
    <property type="component" value="Unassembled WGS sequence"/>
</dbReference>
<feature type="region of interest" description="Disordered" evidence="1">
    <location>
        <begin position="69"/>
        <end position="106"/>
    </location>
</feature>
<keyword evidence="2" id="KW-0732">Signal</keyword>
<proteinExistence type="predicted"/>
<accession>A0ABQ5XWH1</accession>
<evidence type="ECO:0000256" key="1">
    <source>
        <dbReference type="SAM" id="MobiDB-lite"/>
    </source>
</evidence>
<protein>
    <submittedName>
        <fullName evidence="3">Uncharacterized protein</fullName>
    </submittedName>
</protein>
<feature type="signal peptide" evidence="2">
    <location>
        <begin position="1"/>
        <end position="20"/>
    </location>
</feature>